<organism evidence="7 9">
    <name type="scientific">Ostreococcus tauri</name>
    <name type="common">Marine green alga</name>
    <dbReference type="NCBI Taxonomy" id="70448"/>
    <lineage>
        <taxon>Eukaryota</taxon>
        <taxon>Viridiplantae</taxon>
        <taxon>Chlorophyta</taxon>
        <taxon>Mamiellophyceae</taxon>
        <taxon>Mamiellales</taxon>
        <taxon>Bathycoccaceae</taxon>
        <taxon>Ostreococcus</taxon>
    </lineage>
</organism>
<dbReference type="EMBL" id="CAID01000015">
    <property type="protein sequence ID" value="CEG01694.1"/>
    <property type="molecule type" value="Genomic_DNA"/>
</dbReference>
<feature type="compositionally biased region" description="Basic and acidic residues" evidence="4">
    <location>
        <begin position="35"/>
        <end position="47"/>
    </location>
</feature>
<proteinExistence type="predicted"/>
<evidence type="ECO:0000313" key="9">
    <source>
        <dbReference type="Proteomes" id="UP000009170"/>
    </source>
</evidence>
<accession>A0A096PAM7</accession>
<keyword evidence="2" id="KW-0813">Transport</keyword>
<dbReference type="GO" id="GO:0017056">
    <property type="term" value="F:structural constituent of nuclear pore"/>
    <property type="evidence" value="ECO:0007669"/>
    <property type="project" value="TreeGrafter"/>
</dbReference>
<comment type="subcellular location">
    <subcellularLocation>
        <location evidence="1">Nucleus</location>
    </subcellularLocation>
</comment>
<evidence type="ECO:0000256" key="3">
    <source>
        <dbReference type="ARBA" id="ARBA00023242"/>
    </source>
</evidence>
<accession>A0A454Y0H2</accession>
<dbReference type="GO" id="GO:0005643">
    <property type="term" value="C:nuclear pore"/>
    <property type="evidence" value="ECO:0007669"/>
    <property type="project" value="TreeGrafter"/>
</dbReference>
<dbReference type="PANTHER" id="PTHR21286">
    <property type="entry name" value="NUCLEAR PORE COMPLEX PROTEIN NUP160"/>
    <property type="match status" value="1"/>
</dbReference>
<feature type="domain" description="Nucleoporin Nup120/160 beta-propeller" evidence="5">
    <location>
        <begin position="98"/>
        <end position="535"/>
    </location>
</feature>
<accession>A0A1Y5IKD8</accession>
<evidence type="ECO:0000259" key="6">
    <source>
        <dbReference type="Pfam" id="PF23354"/>
    </source>
</evidence>
<evidence type="ECO:0000256" key="2">
    <source>
        <dbReference type="ARBA" id="ARBA00022448"/>
    </source>
</evidence>
<reference evidence="7" key="2">
    <citation type="journal article" date="2014" name="BMC Genomics">
        <title>An improved genome of the model marine alga Ostreococcus tauri unfolds by assessing Illumina de novo assemblies.</title>
        <authorList>
            <person name="Blanc-Mathieu R."/>
            <person name="Verhelst B."/>
            <person name="Derelle E."/>
            <person name="Rombauts S."/>
            <person name="Bouget F.Y."/>
            <person name="Carre I."/>
            <person name="Chateau A."/>
            <person name="Eyre-Walker A."/>
            <person name="Grimsley N."/>
            <person name="Moreau H."/>
            <person name="Piegu B."/>
            <person name="Rivals E."/>
            <person name="Schackwitz W."/>
            <person name="Van de Peer Y."/>
            <person name="Piganeau G."/>
        </authorList>
    </citation>
    <scope>NUCLEOTIDE SEQUENCE</scope>
    <source>
        <strain evidence="7">RCC4221</strain>
    </source>
</reference>
<reference evidence="7 9" key="1">
    <citation type="journal article" date="2006" name="Proc. Natl. Acad. Sci. U.S.A.">
        <title>Genome analysis of the smallest free-living eukaryote Ostreococcus tauri unveils many unique features.</title>
        <authorList>
            <person name="Derelle E."/>
            <person name="Ferraz C."/>
            <person name="Rombauts S."/>
            <person name="Rouze P."/>
            <person name="Worden A.Z."/>
            <person name="Robbens S."/>
            <person name="Partensky F."/>
            <person name="Degroeve S."/>
            <person name="Echeynie S."/>
            <person name="Cooke R."/>
            <person name="Saeys Y."/>
            <person name="Wuyts J."/>
            <person name="Jabbari K."/>
            <person name="Bowler C."/>
            <person name="Panaud O."/>
            <person name="Piegu B."/>
            <person name="Ball S.G."/>
            <person name="Ral J.-P."/>
            <person name="Bouget F.-Y."/>
            <person name="Piganeau G."/>
            <person name="De Baets B."/>
            <person name="Picard A."/>
            <person name="Delseny M."/>
            <person name="Demaille J."/>
            <person name="Van de Peer Y."/>
            <person name="Moreau H."/>
        </authorList>
    </citation>
    <scope>NUCLEOTIDE SEQUENCE [LARGE SCALE GENOMIC DNA]</scope>
    <source>
        <strain evidence="7 9">OTTH0595</strain>
    </source>
</reference>
<dbReference type="InParanoid" id="A0A096PAM7"/>
<dbReference type="PANTHER" id="PTHR21286:SF0">
    <property type="entry name" value="NUCLEAR PORE COMPLEX PROTEIN NUP160"/>
    <property type="match status" value="1"/>
</dbReference>
<evidence type="ECO:0000256" key="4">
    <source>
        <dbReference type="SAM" id="MobiDB-lite"/>
    </source>
</evidence>
<dbReference type="Proteomes" id="UP000009170">
    <property type="component" value="Unassembled WGS sequence"/>
</dbReference>
<sequence>MFSVAETPVVPRSRVSTRPLTWVVHPDRSIASNSDDWRNAKRIRGDEGSASESETEASTSGRRRNGGGAEVVDKDGERTVLTWRIDDARSRTCVIESSSGRATRVMTPSALAQTCACGQTRDGAAFVVLATTDGEHVMRVLLEDLDDFESAGTTVKATRGPASATRVAALGAVGSDAFAVFDVSGSGVVYHAKTMQVICEIQSSSTLSRVWNAVKGSSESAVIGATPRSERVSGKDVVASISADGFVQVWDVTEACRIAEQLTLGAIAKPPTQVKAPRVCASHLPPAPGSQDRAAGDRPAYAFAVSPSANGLSLNFVVSSRENPHDKGPQLALYTMKHGALVFTSSVEGSRGTALALALTGEFVVAALESSSGGCTSSCWPLDALHRARDVRSGESEASTLEEWGHSGGGNDAASELMKRFGALSGYTAESVATALTRELTSCGLDSEEALTEARCALSVEAERAHTVRDLVIAAAGPSPTVAQVLETWCRIAPTYAKSWKRAHAPLSFIRASTGPVLVRAGGLLGAIRVNDEVEESNARAQIMNEDAPTLKFHAGGRQTASALIALFARLNSVLGGAACVAMDLIASGLCVDTAHGAAFDNHDEQIEAASQNAKDWLESFAGALIGDVFPPAPSDESDARARTRKASHRARQRIIVRLLQDALSSIPDPERALQERVDAWMRDPTDLGDVTDQASDREESQHGALVLNAARQQARARLEAARGMVLLLGCVRLGPKIGFPAVAAESISTVLPRAMGAYRSAILSSWLLTERRSCSSVGKTDAPRLAVVLANLNHDEVKDFSEGSGLRRAGSLVDASLAAGAATSSSQEQRVIEIGTALYAAGEIDALGTLLAFARQQVPGNESIYDASFDAPAPLFLQALWTCADLAGLNDAEDASERVKSVDTAIALFSRVAAFIPKAPSPVDALLVQLLRVIQGTLMGTDDAFPDDAVSRLEYYEVVMLFFERLGCAAGAAAAAYAALHEVQDDENQSARLWANVLQYAVDARDWRAAYCAATSVAGEHRQAAAMRRLVASVCEPGAKNGGAVLSTLCLDETDGPHYQTVVNALEGRASTAQTDAPSEILYGFYLNRGDPEKAAVSMHAFANRLRETTMETARKPGVSYEELVEALSRQSSALLASANALTVLSDPCSVSFDATTEDAHMEGNDDFFAANVVSSGQDTKKSPLATVLSEYALSAARLELLHAGCDISALRFEGNDREVIPSLCRLLIEYGCFTAATTLCTAWLDGEKLTSALTLVAGTMAARASMIQIGDESTMLAERDDATRQENAEASDYRALAGLIGVDPVATSIDSYWSELRRFVERFDTSDRNFALSEAVARSILSIDPRIALPHWLVKRFINPESIFTSRGMARRGANPAALLRVYLEFNRVEEAAQLSLKELTSWSKRSAIDRTAHGACWFPMNLILEARDRCTQNGPLQQLREALAKAIKSHETRTKADSAMLAQVSA</sequence>
<gene>
    <name evidence="8" type="ORF">BE221DRAFT_66883</name>
    <name evidence="7" type="ORF">OT_ostta15g00630</name>
</gene>
<dbReference type="InterPro" id="IPR059141">
    <property type="entry name" value="Beta-prop_Nup120_160"/>
</dbReference>
<evidence type="ECO:0000256" key="1">
    <source>
        <dbReference type="ARBA" id="ARBA00004123"/>
    </source>
</evidence>
<evidence type="ECO:0000313" key="7">
    <source>
        <dbReference type="EMBL" id="CEG01694.1"/>
    </source>
</evidence>
<dbReference type="Pfam" id="PF23354">
    <property type="entry name" value="TPR_NUP160_120_M"/>
    <property type="match status" value="1"/>
</dbReference>
<feature type="compositionally biased region" description="Low complexity" evidence="4">
    <location>
        <begin position="48"/>
        <end position="60"/>
    </location>
</feature>
<evidence type="ECO:0000259" key="5">
    <source>
        <dbReference type="Pfam" id="PF11715"/>
    </source>
</evidence>
<name>A0A096PAM7_OSTTA</name>
<feature type="domain" description="NUP160 middle TPR" evidence="6">
    <location>
        <begin position="951"/>
        <end position="1144"/>
    </location>
</feature>
<dbReference type="InterPro" id="IPR021717">
    <property type="entry name" value="Nucleoporin_Nup160"/>
</dbReference>
<dbReference type="OrthoDB" id="514940at2759"/>
<dbReference type="InterPro" id="IPR056535">
    <property type="entry name" value="TPR_NUP160_M"/>
</dbReference>
<feature type="region of interest" description="Disordered" evidence="4">
    <location>
        <begin position="31"/>
        <end position="75"/>
    </location>
</feature>
<evidence type="ECO:0000313" key="8">
    <source>
        <dbReference type="EMBL" id="OUS49127.1"/>
    </source>
</evidence>
<dbReference type="Pfam" id="PF11715">
    <property type="entry name" value="Beta-prop_Nup120_160"/>
    <property type="match status" value="1"/>
</dbReference>
<keyword evidence="9" id="KW-1185">Reference proteome</keyword>
<keyword evidence="3" id="KW-0539">Nucleus</keyword>
<dbReference type="EMBL" id="KZ155771">
    <property type="protein sequence ID" value="OUS49127.1"/>
    <property type="molecule type" value="Genomic_DNA"/>
</dbReference>
<reference evidence="8" key="3">
    <citation type="submission" date="2017-04" db="EMBL/GenBank/DDBJ databases">
        <title>Population genomics of picophytoplankton unveils novel chromosome hypervariability.</title>
        <authorList>
            <consortium name="DOE Joint Genome Institute"/>
            <person name="Blanc-Mathieu R."/>
            <person name="Krasovec M."/>
            <person name="Hebrard M."/>
            <person name="Yau S."/>
            <person name="Desgranges E."/>
            <person name="Martin J."/>
            <person name="Schackwitz W."/>
            <person name="Kuo A."/>
            <person name="Salin G."/>
            <person name="Donnadieu C."/>
            <person name="Desdevises Y."/>
            <person name="Sanchez-Ferandin S."/>
            <person name="Moreau H."/>
            <person name="Rivals E."/>
            <person name="Grigoriev I.V."/>
            <person name="Grimsley N."/>
            <person name="Eyre-Walker A."/>
            <person name="Piganeau G."/>
        </authorList>
    </citation>
    <scope>NUCLEOTIDE SEQUENCE [LARGE SCALE GENOMIC DNA]</scope>
    <source>
        <strain evidence="8">RCC 1115</strain>
    </source>
</reference>
<dbReference type="STRING" id="70448.A0A096PAM7"/>
<dbReference type="Proteomes" id="UP000195557">
    <property type="component" value="Unassembled WGS sequence"/>
</dbReference>
<protein>
    <submittedName>
        <fullName evidence="7 8">Nucleoporin Nup120/160</fullName>
    </submittedName>
</protein>